<proteinExistence type="predicted"/>
<feature type="compositionally biased region" description="Acidic residues" evidence="1">
    <location>
        <begin position="50"/>
        <end position="80"/>
    </location>
</feature>
<name>A0A9N9KEC7_9GLOM</name>
<evidence type="ECO:0000313" key="3">
    <source>
        <dbReference type="Proteomes" id="UP000789405"/>
    </source>
</evidence>
<sequence length="100" mass="11302">MTSDFSAKSRKRKSVSSEINSNDGKKKKIDNGDARFKKGNNNKKLKDEDSLSSEEISSDDLGFENESDQEILSDEGENETPTEKRLRLAKKYIETIKEGL</sequence>
<keyword evidence="3" id="KW-1185">Reference proteome</keyword>
<feature type="region of interest" description="Disordered" evidence="1">
    <location>
        <begin position="1"/>
        <end position="84"/>
    </location>
</feature>
<accession>A0A9N9KEC7</accession>
<evidence type="ECO:0000256" key="1">
    <source>
        <dbReference type="SAM" id="MobiDB-lite"/>
    </source>
</evidence>
<dbReference type="Proteomes" id="UP000789405">
    <property type="component" value="Unassembled WGS sequence"/>
</dbReference>
<feature type="non-terminal residue" evidence="2">
    <location>
        <position position="1"/>
    </location>
</feature>
<organism evidence="2 3">
    <name type="scientific">Dentiscutata erythropus</name>
    <dbReference type="NCBI Taxonomy" id="1348616"/>
    <lineage>
        <taxon>Eukaryota</taxon>
        <taxon>Fungi</taxon>
        <taxon>Fungi incertae sedis</taxon>
        <taxon>Mucoromycota</taxon>
        <taxon>Glomeromycotina</taxon>
        <taxon>Glomeromycetes</taxon>
        <taxon>Diversisporales</taxon>
        <taxon>Gigasporaceae</taxon>
        <taxon>Dentiscutata</taxon>
    </lineage>
</organism>
<evidence type="ECO:0000313" key="2">
    <source>
        <dbReference type="EMBL" id="CAG8823906.1"/>
    </source>
</evidence>
<feature type="non-terminal residue" evidence="2">
    <location>
        <position position="100"/>
    </location>
</feature>
<dbReference type="EMBL" id="CAJVPY010064082">
    <property type="protein sequence ID" value="CAG8823906.1"/>
    <property type="molecule type" value="Genomic_DNA"/>
</dbReference>
<reference evidence="2" key="1">
    <citation type="submission" date="2021-06" db="EMBL/GenBank/DDBJ databases">
        <authorList>
            <person name="Kallberg Y."/>
            <person name="Tangrot J."/>
            <person name="Rosling A."/>
        </authorList>
    </citation>
    <scope>NUCLEOTIDE SEQUENCE</scope>
    <source>
        <strain evidence="2">MA453B</strain>
    </source>
</reference>
<dbReference type="AlphaFoldDB" id="A0A9N9KEC7"/>
<gene>
    <name evidence="2" type="ORF">DERYTH_LOCUS27591</name>
</gene>
<comment type="caution">
    <text evidence="2">The sequence shown here is derived from an EMBL/GenBank/DDBJ whole genome shotgun (WGS) entry which is preliminary data.</text>
</comment>
<protein>
    <submittedName>
        <fullName evidence="2">18725_t:CDS:1</fullName>
    </submittedName>
</protein>